<protein>
    <submittedName>
        <fullName evidence="5">N-acetylmuramoyl-L-alanine amidase</fullName>
        <ecNumber evidence="5">3.5.1.28</ecNumber>
    </submittedName>
</protein>
<feature type="region of interest" description="Disordered" evidence="2">
    <location>
        <begin position="73"/>
        <end position="97"/>
    </location>
</feature>
<keyword evidence="3" id="KW-0732">Signal</keyword>
<keyword evidence="6" id="KW-1185">Reference proteome</keyword>
<evidence type="ECO:0000256" key="2">
    <source>
        <dbReference type="SAM" id="MobiDB-lite"/>
    </source>
</evidence>
<feature type="chain" id="PRO_5045064446" evidence="3">
    <location>
        <begin position="25"/>
        <end position="282"/>
    </location>
</feature>
<dbReference type="Gene3D" id="3.40.630.40">
    <property type="entry name" value="Zn-dependent exopeptidases"/>
    <property type="match status" value="1"/>
</dbReference>
<evidence type="ECO:0000313" key="6">
    <source>
        <dbReference type="Proteomes" id="UP001597145"/>
    </source>
</evidence>
<accession>A0ABW4FB43</accession>
<dbReference type="PANTHER" id="PTHR30404:SF0">
    <property type="entry name" value="N-ACETYLMURAMOYL-L-ALANINE AMIDASE AMIC"/>
    <property type="match status" value="1"/>
</dbReference>
<reference evidence="6" key="1">
    <citation type="journal article" date="2019" name="Int. J. Syst. Evol. Microbiol.">
        <title>The Global Catalogue of Microorganisms (GCM) 10K type strain sequencing project: providing services to taxonomists for standard genome sequencing and annotation.</title>
        <authorList>
            <consortium name="The Broad Institute Genomics Platform"/>
            <consortium name="The Broad Institute Genome Sequencing Center for Infectious Disease"/>
            <person name="Wu L."/>
            <person name="Ma J."/>
        </authorList>
    </citation>
    <scope>NUCLEOTIDE SEQUENCE [LARGE SCALE GENOMIC DNA]</scope>
    <source>
        <strain evidence="6">JCM 12165</strain>
    </source>
</reference>
<dbReference type="InterPro" id="IPR006311">
    <property type="entry name" value="TAT_signal"/>
</dbReference>
<dbReference type="InterPro" id="IPR002508">
    <property type="entry name" value="MurNAc-LAA_cat"/>
</dbReference>
<organism evidence="5 6">
    <name type="scientific">Pseudonocardia aurantiaca</name>
    <dbReference type="NCBI Taxonomy" id="75290"/>
    <lineage>
        <taxon>Bacteria</taxon>
        <taxon>Bacillati</taxon>
        <taxon>Actinomycetota</taxon>
        <taxon>Actinomycetes</taxon>
        <taxon>Pseudonocardiales</taxon>
        <taxon>Pseudonocardiaceae</taxon>
        <taxon>Pseudonocardia</taxon>
    </lineage>
</organism>
<feature type="domain" description="MurNAc-LAA" evidence="4">
    <location>
        <begin position="154"/>
        <end position="275"/>
    </location>
</feature>
<evidence type="ECO:0000313" key="5">
    <source>
        <dbReference type="EMBL" id="MFD1527835.1"/>
    </source>
</evidence>
<name>A0ABW4FB43_9PSEU</name>
<dbReference type="RefSeq" id="WP_343971701.1">
    <property type="nucleotide sequence ID" value="NZ_BAAAJG010000003.1"/>
</dbReference>
<dbReference type="SMART" id="SM00646">
    <property type="entry name" value="Ami_3"/>
    <property type="match status" value="1"/>
</dbReference>
<feature type="signal peptide" evidence="3">
    <location>
        <begin position="1"/>
        <end position="24"/>
    </location>
</feature>
<comment type="caution">
    <text evidence="5">The sequence shown here is derived from an EMBL/GenBank/DDBJ whole genome shotgun (WGS) entry which is preliminary data.</text>
</comment>
<dbReference type="SUPFAM" id="SSF53187">
    <property type="entry name" value="Zn-dependent exopeptidases"/>
    <property type="match status" value="1"/>
</dbReference>
<dbReference type="InterPro" id="IPR050695">
    <property type="entry name" value="N-acetylmuramoyl_amidase_3"/>
</dbReference>
<dbReference type="Proteomes" id="UP001597145">
    <property type="component" value="Unassembled WGS sequence"/>
</dbReference>
<evidence type="ECO:0000256" key="1">
    <source>
        <dbReference type="ARBA" id="ARBA00022801"/>
    </source>
</evidence>
<keyword evidence="1 5" id="KW-0378">Hydrolase</keyword>
<proteinExistence type="predicted"/>
<dbReference type="CDD" id="cd02696">
    <property type="entry name" value="MurNAc-LAA"/>
    <property type="match status" value="1"/>
</dbReference>
<dbReference type="Pfam" id="PF01520">
    <property type="entry name" value="Amidase_3"/>
    <property type="match status" value="1"/>
</dbReference>
<sequence length="282" mass="28331">MRTSRRLLLCCAALAAVAAGSASGAPPVRPVAGAAVTAPAVTARGLTAPAAVKTPAAVPAPVSVTRAPVVVLDPGHNGRNGAQPGVISRPVPDGRGGTKPCNTTGTATNAGYSEHAFNFDVANRVAQRLKAAGVQVVLTRTDDNGVGPCVDERGLAGEKHAADAVVSIHADGSAAANSGFHVARSEPALNPAQAGPALALATALRDAMRAGGFRDSDYLGRQGLFPRPDLAGLNLATRPTALVECANMRNPGEAAVVSSPEGRERYAAAIAHGVLMFLGRGP</sequence>
<evidence type="ECO:0000259" key="4">
    <source>
        <dbReference type="SMART" id="SM00646"/>
    </source>
</evidence>
<dbReference type="EC" id="3.5.1.28" evidence="5"/>
<dbReference type="PROSITE" id="PS51318">
    <property type="entry name" value="TAT"/>
    <property type="match status" value="1"/>
</dbReference>
<dbReference type="PANTHER" id="PTHR30404">
    <property type="entry name" value="N-ACETYLMURAMOYL-L-ALANINE AMIDASE"/>
    <property type="match status" value="1"/>
</dbReference>
<dbReference type="EMBL" id="JBHUCP010000001">
    <property type="protein sequence ID" value="MFD1527835.1"/>
    <property type="molecule type" value="Genomic_DNA"/>
</dbReference>
<evidence type="ECO:0000256" key="3">
    <source>
        <dbReference type="SAM" id="SignalP"/>
    </source>
</evidence>
<dbReference type="GO" id="GO:0008745">
    <property type="term" value="F:N-acetylmuramoyl-L-alanine amidase activity"/>
    <property type="evidence" value="ECO:0007669"/>
    <property type="project" value="UniProtKB-EC"/>
</dbReference>
<gene>
    <name evidence="5" type="ORF">ACFSCY_00065</name>
</gene>